<dbReference type="EMBL" id="KV441559">
    <property type="protein sequence ID" value="OAG00691.1"/>
    <property type="molecule type" value="Genomic_DNA"/>
</dbReference>
<dbReference type="Proteomes" id="UP000077069">
    <property type="component" value="Unassembled WGS sequence"/>
</dbReference>
<reference evidence="1 2" key="1">
    <citation type="submission" date="2016-05" db="EMBL/GenBank/DDBJ databases">
        <title>Comparative analysis of secretome profiles of manganese(II)-oxidizing ascomycete fungi.</title>
        <authorList>
            <consortium name="DOE Joint Genome Institute"/>
            <person name="Zeiner C.A."/>
            <person name="Purvine S.O."/>
            <person name="Zink E.M."/>
            <person name="Wu S."/>
            <person name="Pasa-Tolic L."/>
            <person name="Chaput D.L."/>
            <person name="Haridas S."/>
            <person name="Grigoriev I.V."/>
            <person name="Santelli C.M."/>
            <person name="Hansel C.M."/>
        </authorList>
    </citation>
    <scope>NUCLEOTIDE SEQUENCE [LARGE SCALE GENOMIC DNA]</scope>
    <source>
        <strain evidence="1 2">AP3s5-JAC2a</strain>
    </source>
</reference>
<dbReference type="InterPro" id="IPR050849">
    <property type="entry name" value="HAD-like_hydrolase_phosphatase"/>
</dbReference>
<dbReference type="Gene3D" id="3.40.50.1000">
    <property type="entry name" value="HAD superfamily/HAD-like"/>
    <property type="match status" value="1"/>
</dbReference>
<dbReference type="PANTHER" id="PTHR28181">
    <property type="entry name" value="UPF0655 PROTEIN YCR015C"/>
    <property type="match status" value="1"/>
</dbReference>
<evidence type="ECO:0000313" key="2">
    <source>
        <dbReference type="Proteomes" id="UP000077069"/>
    </source>
</evidence>
<dbReference type="GeneID" id="28762960"/>
<gene>
    <name evidence="1" type="ORF">CC84DRAFT_1168746</name>
</gene>
<dbReference type="AlphaFoldDB" id="A0A177C0D1"/>
<proteinExistence type="predicted"/>
<sequence length="312" mass="35035">MVDKEKTIRLCLDWDGTLTKKDTLHLVAAIGYDCNRDANLTPWDDIVQAYLSDYKQHKEGYTPPADQRKAGDGAARRESNWLASLKPVETRSIERVQAAGIFKGVIKQDVELAARLAVQKHKLQFRTGWRTLLMYHQKSAAAPSVSILSVNWSATFIQACIEAAFQFSASGMESTMVASIPVCANELPLVERRPDSCISTSTDKLEMLRQLRKDGDFIVYVGDSATDFDCLNAADVGICVRDDPMGSSQQELKETLDRLGFETLRLSSEAYKETGCYVFDGANEGKKRKRIIWWVEDLDEISKFIEEIHGHT</sequence>
<protein>
    <recommendedName>
        <fullName evidence="3">HAD-like protein</fullName>
    </recommendedName>
</protein>
<dbReference type="FunCoup" id="A0A177C0D1">
    <property type="interactions" value="16"/>
</dbReference>
<accession>A0A177C0D1</accession>
<dbReference type="SUPFAM" id="SSF56784">
    <property type="entry name" value="HAD-like"/>
    <property type="match status" value="1"/>
</dbReference>
<keyword evidence="2" id="KW-1185">Reference proteome</keyword>
<evidence type="ECO:0008006" key="3">
    <source>
        <dbReference type="Google" id="ProtNLM"/>
    </source>
</evidence>
<dbReference type="InterPro" id="IPR036412">
    <property type="entry name" value="HAD-like_sf"/>
</dbReference>
<dbReference type="RefSeq" id="XP_018031056.1">
    <property type="nucleotide sequence ID" value="XM_018179474.1"/>
</dbReference>
<dbReference type="PANTHER" id="PTHR28181:SF1">
    <property type="entry name" value="COLD TOLERANCE PROTEIN 1"/>
    <property type="match status" value="1"/>
</dbReference>
<dbReference type="STRING" id="1460663.A0A177C0D1"/>
<name>A0A177C0D1_9PLEO</name>
<organism evidence="1 2">
    <name type="scientific">Paraphaeosphaeria sporulosa</name>
    <dbReference type="NCBI Taxonomy" id="1460663"/>
    <lineage>
        <taxon>Eukaryota</taxon>
        <taxon>Fungi</taxon>
        <taxon>Dikarya</taxon>
        <taxon>Ascomycota</taxon>
        <taxon>Pezizomycotina</taxon>
        <taxon>Dothideomycetes</taxon>
        <taxon>Pleosporomycetidae</taxon>
        <taxon>Pleosporales</taxon>
        <taxon>Massarineae</taxon>
        <taxon>Didymosphaeriaceae</taxon>
        <taxon>Paraphaeosphaeria</taxon>
    </lineage>
</organism>
<dbReference type="OrthoDB" id="10255128at2759"/>
<dbReference type="InterPro" id="IPR023214">
    <property type="entry name" value="HAD_sf"/>
</dbReference>
<dbReference type="InParanoid" id="A0A177C0D1"/>
<evidence type="ECO:0000313" key="1">
    <source>
        <dbReference type="EMBL" id="OAG00691.1"/>
    </source>
</evidence>